<evidence type="ECO:0000259" key="1">
    <source>
        <dbReference type="Pfam" id="PF18084"/>
    </source>
</evidence>
<evidence type="ECO:0000313" key="2">
    <source>
        <dbReference type="EMBL" id="SPP88880.1"/>
    </source>
</evidence>
<proteinExistence type="predicted"/>
<name>A0A3B0KJX0_DROGU</name>
<dbReference type="OMA" id="LMSICYE"/>
<keyword evidence="3" id="KW-1185">Reference proteome</keyword>
<accession>A0A3B0KJX0</accession>
<protein>
    <recommendedName>
        <fullName evidence="1">PARP16 N-terminal domain-containing protein</fullName>
    </recommendedName>
</protein>
<organism evidence="2 3">
    <name type="scientific">Drosophila guanche</name>
    <name type="common">Fruit fly</name>
    <dbReference type="NCBI Taxonomy" id="7266"/>
    <lineage>
        <taxon>Eukaryota</taxon>
        <taxon>Metazoa</taxon>
        <taxon>Ecdysozoa</taxon>
        <taxon>Arthropoda</taxon>
        <taxon>Hexapoda</taxon>
        <taxon>Insecta</taxon>
        <taxon>Pterygota</taxon>
        <taxon>Neoptera</taxon>
        <taxon>Endopterygota</taxon>
        <taxon>Diptera</taxon>
        <taxon>Brachycera</taxon>
        <taxon>Muscomorpha</taxon>
        <taxon>Ephydroidea</taxon>
        <taxon>Drosophilidae</taxon>
        <taxon>Drosophila</taxon>
        <taxon>Sophophora</taxon>
    </lineage>
</organism>
<dbReference type="Pfam" id="PF18084">
    <property type="entry name" value="ARTD15_N"/>
    <property type="match status" value="1"/>
</dbReference>
<feature type="domain" description="PARP16 N-terminal" evidence="1">
    <location>
        <begin position="65"/>
        <end position="164"/>
    </location>
</feature>
<reference evidence="3" key="1">
    <citation type="submission" date="2018-01" db="EMBL/GenBank/DDBJ databases">
        <authorList>
            <person name="Alioto T."/>
            <person name="Alioto T."/>
        </authorList>
    </citation>
    <scope>NUCLEOTIDE SEQUENCE [LARGE SCALE GENOMIC DNA]</scope>
</reference>
<gene>
    <name evidence="2" type="ORF">DGUA_6G018674</name>
</gene>
<sequence>MELYEDDNVPCCSRARSLASTEHLKTSQEELNVAVGYGSGLPETDDERPKNINELRMLVNDIRFMLRSQLLAYDAKLLIFATAASSVCPDQTLVPAPPAFKNSNSDDELYVCPNEGCDMERLCKAVQDNWPSCSVMMDNLCSVESMEDMSDDDIEAVHLLHWVLADPSSPMLRRTSSVHLRSLCKHLGVARPSQMPVQLMSICYEDEHVTLPGLRTSRSYAYLGMNFAKLYRFLATGHLDPVGPDTTTRLYAQPESAMLQCLDPQPEPMPPCWMQSRFGTTQRALVICALPPELEKPKIMTAANQFLEYIVHDPTRLRPCHLLFYDEASGDKMMTYWPGHIIETPPQQRRRNAPRCRPIRKATSEVGRKIKGWAQSFWTGVVSVKRYVVASF</sequence>
<dbReference type="EMBL" id="OUUW01000016">
    <property type="protein sequence ID" value="SPP88880.1"/>
    <property type="molecule type" value="Genomic_DNA"/>
</dbReference>
<dbReference type="InterPro" id="IPR041400">
    <property type="entry name" value="PARP16_N"/>
</dbReference>
<dbReference type="OrthoDB" id="7868220at2759"/>
<evidence type="ECO:0000313" key="3">
    <source>
        <dbReference type="Proteomes" id="UP000268350"/>
    </source>
</evidence>
<dbReference type="AlphaFoldDB" id="A0A3B0KJX0"/>
<dbReference type="Proteomes" id="UP000268350">
    <property type="component" value="Unassembled WGS sequence"/>
</dbReference>